<evidence type="ECO:0000256" key="3">
    <source>
        <dbReference type="ARBA" id="ARBA00022691"/>
    </source>
</evidence>
<dbReference type="PROSITE" id="PS51683">
    <property type="entry name" value="SAM_OMT_II"/>
    <property type="match status" value="1"/>
</dbReference>
<dbReference type="Gene3D" id="1.10.10.10">
    <property type="entry name" value="Winged helix-like DNA-binding domain superfamily/Winged helix DNA-binding domain"/>
    <property type="match status" value="1"/>
</dbReference>
<organism evidence="7 8">
    <name type="scientific">Beauveria brongniartii RCEF 3172</name>
    <dbReference type="NCBI Taxonomy" id="1081107"/>
    <lineage>
        <taxon>Eukaryota</taxon>
        <taxon>Fungi</taxon>
        <taxon>Dikarya</taxon>
        <taxon>Ascomycota</taxon>
        <taxon>Pezizomycotina</taxon>
        <taxon>Sordariomycetes</taxon>
        <taxon>Hypocreomycetidae</taxon>
        <taxon>Hypocreales</taxon>
        <taxon>Cordycipitaceae</taxon>
        <taxon>Beauveria</taxon>
        <taxon>Beauveria brongniartii</taxon>
    </lineage>
</organism>
<dbReference type="EMBL" id="AZHA01000003">
    <property type="protein sequence ID" value="OAA50109.1"/>
    <property type="molecule type" value="Genomic_DNA"/>
</dbReference>
<dbReference type="InterPro" id="IPR012967">
    <property type="entry name" value="COMT_dimerisation"/>
</dbReference>
<dbReference type="SUPFAM" id="SSF53335">
    <property type="entry name" value="S-adenosyl-L-methionine-dependent methyltransferases"/>
    <property type="match status" value="1"/>
</dbReference>
<evidence type="ECO:0000259" key="6">
    <source>
        <dbReference type="Pfam" id="PF08100"/>
    </source>
</evidence>
<dbReference type="OrthoDB" id="1535081at2759"/>
<dbReference type="SUPFAM" id="SSF46785">
    <property type="entry name" value="Winged helix' DNA-binding domain"/>
    <property type="match status" value="1"/>
</dbReference>
<dbReference type="InterPro" id="IPR029063">
    <property type="entry name" value="SAM-dependent_MTases_sf"/>
</dbReference>
<evidence type="ECO:0000259" key="5">
    <source>
        <dbReference type="Pfam" id="PF00891"/>
    </source>
</evidence>
<reference evidence="7 8" key="1">
    <citation type="journal article" date="2016" name="Genome Biol. Evol.">
        <title>Divergent and convergent evolution of fungal pathogenicity.</title>
        <authorList>
            <person name="Shang Y."/>
            <person name="Xiao G."/>
            <person name="Zheng P."/>
            <person name="Cen K."/>
            <person name="Zhan S."/>
            <person name="Wang C."/>
        </authorList>
    </citation>
    <scope>NUCLEOTIDE SEQUENCE [LARGE SCALE GENOMIC DNA]</scope>
    <source>
        <strain evidence="7 8">RCEF 3172</strain>
    </source>
</reference>
<evidence type="ECO:0000256" key="2">
    <source>
        <dbReference type="ARBA" id="ARBA00022679"/>
    </source>
</evidence>
<sequence length="424" mass="46026">MADDPVNIITQLARYADHSLAHDPSARQAALALSKKLSFCLEDPETLAMGTALAPMSNLAIRIAIDLDIFSLLAAQSHPVSSSFIAASTHSDPTLVHRLLRTCSSIHLVQQKSADDDDDDDDDDNDADSWSANAVTREMARGPMTAWHRVLWDMSLTSAIAAPPFLRDREHQALDDPARGILQRALHAGDGLAPYDLLQSMPALHRDFDEAMAVGTGQPAPWFRLFPAEQHLLADLSSSSSTTTTTSSSSSSCALLVDVAGGKGHDLQAFHEAFPSSGRAGALVLQDLPPVIDSIEPGTLDSAIVTQKHDFFTRQPVRGARAYFLRRVLHQWPDDHCLRILKELRDAMRPGHSKLLIYEAILPDAGAARAVCELDMCVMTFSGGMERSKSQWMALLSKAGFEVVKFWQTNADADGIVEAVAISA</sequence>
<keyword evidence="2 7" id="KW-0808">Transferase</keyword>
<dbReference type="Gene3D" id="3.40.50.150">
    <property type="entry name" value="Vaccinia Virus protein VP39"/>
    <property type="match status" value="1"/>
</dbReference>
<dbReference type="GO" id="GO:0046983">
    <property type="term" value="F:protein dimerization activity"/>
    <property type="evidence" value="ECO:0007669"/>
    <property type="project" value="InterPro"/>
</dbReference>
<evidence type="ECO:0000256" key="4">
    <source>
        <dbReference type="SAM" id="MobiDB-lite"/>
    </source>
</evidence>
<feature type="domain" description="O-methyltransferase C-terminal" evidence="5">
    <location>
        <begin position="246"/>
        <end position="402"/>
    </location>
</feature>
<name>A0A167JDG1_9HYPO</name>
<dbReference type="InterPro" id="IPR036390">
    <property type="entry name" value="WH_DNA-bd_sf"/>
</dbReference>
<dbReference type="AlphaFoldDB" id="A0A167JDG1"/>
<evidence type="ECO:0000256" key="1">
    <source>
        <dbReference type="ARBA" id="ARBA00022603"/>
    </source>
</evidence>
<dbReference type="PANTHER" id="PTHR43712">
    <property type="entry name" value="PUTATIVE (AFU_ORTHOLOGUE AFUA_4G14580)-RELATED"/>
    <property type="match status" value="1"/>
</dbReference>
<dbReference type="InterPro" id="IPR001077">
    <property type="entry name" value="COMT_C"/>
</dbReference>
<accession>A0A167JDG1</accession>
<keyword evidence="3" id="KW-0949">S-adenosyl-L-methionine</keyword>
<dbReference type="GO" id="GO:0008171">
    <property type="term" value="F:O-methyltransferase activity"/>
    <property type="evidence" value="ECO:0007669"/>
    <property type="project" value="InterPro"/>
</dbReference>
<comment type="caution">
    <text evidence="7">The sequence shown here is derived from an EMBL/GenBank/DDBJ whole genome shotgun (WGS) entry which is preliminary data.</text>
</comment>
<dbReference type="InterPro" id="IPR016461">
    <property type="entry name" value="COMT-like"/>
</dbReference>
<evidence type="ECO:0000313" key="8">
    <source>
        <dbReference type="Proteomes" id="UP000076863"/>
    </source>
</evidence>
<dbReference type="GO" id="GO:0032259">
    <property type="term" value="P:methylation"/>
    <property type="evidence" value="ECO:0007669"/>
    <property type="project" value="UniProtKB-KW"/>
</dbReference>
<feature type="region of interest" description="Disordered" evidence="4">
    <location>
        <begin position="111"/>
        <end position="133"/>
    </location>
</feature>
<feature type="domain" description="O-methyltransferase dimerisation" evidence="6">
    <location>
        <begin position="58"/>
        <end position="119"/>
    </location>
</feature>
<feature type="compositionally biased region" description="Acidic residues" evidence="4">
    <location>
        <begin position="115"/>
        <end position="127"/>
    </location>
</feature>
<evidence type="ECO:0000313" key="7">
    <source>
        <dbReference type="EMBL" id="OAA50109.1"/>
    </source>
</evidence>
<dbReference type="Pfam" id="PF00891">
    <property type="entry name" value="Methyltransf_2"/>
    <property type="match status" value="1"/>
</dbReference>
<keyword evidence="1 7" id="KW-0489">Methyltransferase</keyword>
<dbReference type="Proteomes" id="UP000076863">
    <property type="component" value="Unassembled WGS sequence"/>
</dbReference>
<proteinExistence type="predicted"/>
<dbReference type="Pfam" id="PF08100">
    <property type="entry name" value="Dimerisation"/>
    <property type="match status" value="1"/>
</dbReference>
<dbReference type="PANTHER" id="PTHR43712:SF1">
    <property type="entry name" value="HYPOTHETICAL O-METHYLTRANSFERASE (EUROFUNG)-RELATED"/>
    <property type="match status" value="1"/>
</dbReference>
<protein>
    <submittedName>
        <fullName evidence="7">Sterigmatocystin 8-O-methyltransferase</fullName>
    </submittedName>
</protein>
<gene>
    <name evidence="7" type="ORF">BBO_01744</name>
</gene>
<dbReference type="InterPro" id="IPR036388">
    <property type="entry name" value="WH-like_DNA-bd_sf"/>
</dbReference>
<keyword evidence="8" id="KW-1185">Reference proteome</keyword>